<dbReference type="AlphaFoldDB" id="A0AAF0EV95"/>
<proteinExistence type="predicted"/>
<organism evidence="3 4">
    <name type="scientific">Malassezia cuniculi</name>
    <dbReference type="NCBI Taxonomy" id="948313"/>
    <lineage>
        <taxon>Eukaryota</taxon>
        <taxon>Fungi</taxon>
        <taxon>Dikarya</taxon>
        <taxon>Basidiomycota</taxon>
        <taxon>Ustilaginomycotina</taxon>
        <taxon>Malasseziomycetes</taxon>
        <taxon>Malasseziales</taxon>
        <taxon>Malasseziaceae</taxon>
        <taxon>Malassezia</taxon>
    </lineage>
</organism>
<feature type="domain" description="G protein gamma" evidence="2">
    <location>
        <begin position="11"/>
        <end position="73"/>
    </location>
</feature>
<feature type="region of interest" description="Disordered" evidence="1">
    <location>
        <begin position="1"/>
        <end position="43"/>
    </location>
</feature>
<name>A0AAF0EV95_9BASI</name>
<sequence length="73" mass="8164">MSQAQQRAAALEDKIERLERGNGLMRRELEQPETNASQSAKRIVDYSANKRDPLVHAEEKTQSTESAGCCTVM</sequence>
<dbReference type="Proteomes" id="UP001219933">
    <property type="component" value="Chromosome 3"/>
</dbReference>
<reference evidence="3" key="1">
    <citation type="submission" date="2023-03" db="EMBL/GenBank/DDBJ databases">
        <title>Mating type loci evolution in Malassezia.</title>
        <authorList>
            <person name="Coelho M.A."/>
        </authorList>
    </citation>
    <scope>NUCLEOTIDE SEQUENCE</scope>
    <source>
        <strain evidence="3">CBS 11721</strain>
    </source>
</reference>
<keyword evidence="4" id="KW-1185">Reference proteome</keyword>
<dbReference type="EMBL" id="CP119879">
    <property type="protein sequence ID" value="WFD35784.1"/>
    <property type="molecule type" value="Genomic_DNA"/>
</dbReference>
<feature type="compositionally biased region" description="Basic and acidic residues" evidence="1">
    <location>
        <begin position="10"/>
        <end position="30"/>
    </location>
</feature>
<evidence type="ECO:0000256" key="1">
    <source>
        <dbReference type="SAM" id="MobiDB-lite"/>
    </source>
</evidence>
<evidence type="ECO:0000259" key="2">
    <source>
        <dbReference type="SMART" id="SM01224"/>
    </source>
</evidence>
<accession>A0AAF0EV95</accession>
<evidence type="ECO:0000313" key="4">
    <source>
        <dbReference type="Proteomes" id="UP001219933"/>
    </source>
</evidence>
<gene>
    <name evidence="3" type="ORF">MCUN1_002646</name>
</gene>
<evidence type="ECO:0000313" key="3">
    <source>
        <dbReference type="EMBL" id="WFD35784.1"/>
    </source>
</evidence>
<dbReference type="SMART" id="SM01224">
    <property type="entry name" value="G_gamma"/>
    <property type="match status" value="1"/>
</dbReference>
<dbReference type="InterPro" id="IPR015898">
    <property type="entry name" value="G-protein_gamma-like_dom"/>
</dbReference>
<protein>
    <recommendedName>
        <fullName evidence="2">G protein gamma domain-containing protein</fullName>
    </recommendedName>
</protein>